<dbReference type="OrthoDB" id="9807055at2"/>
<dbReference type="Pfam" id="PF01476">
    <property type="entry name" value="LysM"/>
    <property type="match status" value="2"/>
</dbReference>
<keyword evidence="5" id="KW-0378">Hydrolase</keyword>
<evidence type="ECO:0000256" key="2">
    <source>
        <dbReference type="ARBA" id="ARBA00022670"/>
    </source>
</evidence>
<evidence type="ECO:0000256" key="4">
    <source>
        <dbReference type="ARBA" id="ARBA00022737"/>
    </source>
</evidence>
<organism evidence="10 11">
    <name type="scientific">Geobacter pickeringii</name>
    <dbReference type="NCBI Taxonomy" id="345632"/>
    <lineage>
        <taxon>Bacteria</taxon>
        <taxon>Pseudomonadati</taxon>
        <taxon>Thermodesulfobacteriota</taxon>
        <taxon>Desulfuromonadia</taxon>
        <taxon>Geobacterales</taxon>
        <taxon>Geobacteraceae</taxon>
        <taxon>Geobacter</taxon>
    </lineage>
</organism>
<dbReference type="InterPro" id="IPR000064">
    <property type="entry name" value="NLP_P60_dom"/>
</dbReference>
<dbReference type="AlphaFoldDB" id="A0A0B5BHK9"/>
<protein>
    <submittedName>
        <fullName evidence="10">Peptidoglycan-binding protein LysM</fullName>
    </submittedName>
</protein>
<dbReference type="RefSeq" id="WP_039743479.1">
    <property type="nucleotide sequence ID" value="NZ_CP009788.1"/>
</dbReference>
<keyword evidence="4" id="KW-0677">Repeat</keyword>
<feature type="domain" description="LysM" evidence="8">
    <location>
        <begin position="86"/>
        <end position="129"/>
    </location>
</feature>
<dbReference type="SUPFAM" id="SSF54106">
    <property type="entry name" value="LysM domain"/>
    <property type="match status" value="2"/>
</dbReference>
<dbReference type="STRING" id="345632.GPICK_11885"/>
<accession>A0A0B5BHK9</accession>
<evidence type="ECO:0000256" key="6">
    <source>
        <dbReference type="ARBA" id="ARBA00022807"/>
    </source>
</evidence>
<dbReference type="Pfam" id="PF00877">
    <property type="entry name" value="NLPC_P60"/>
    <property type="match status" value="1"/>
</dbReference>
<dbReference type="CDD" id="cd00118">
    <property type="entry name" value="LysM"/>
    <property type="match status" value="2"/>
</dbReference>
<evidence type="ECO:0000256" key="7">
    <source>
        <dbReference type="SAM" id="SignalP"/>
    </source>
</evidence>
<keyword evidence="2" id="KW-0645">Protease</keyword>
<feature type="signal peptide" evidence="7">
    <location>
        <begin position="1"/>
        <end position="23"/>
    </location>
</feature>
<dbReference type="Gene3D" id="3.90.1720.10">
    <property type="entry name" value="endopeptidase domain like (from Nostoc punctiforme)"/>
    <property type="match status" value="1"/>
</dbReference>
<keyword evidence="6" id="KW-0788">Thiol protease</keyword>
<evidence type="ECO:0000259" key="9">
    <source>
        <dbReference type="PROSITE" id="PS51935"/>
    </source>
</evidence>
<proteinExistence type="inferred from homology"/>
<keyword evidence="3 7" id="KW-0732">Signal</keyword>
<evidence type="ECO:0000256" key="5">
    <source>
        <dbReference type="ARBA" id="ARBA00022801"/>
    </source>
</evidence>
<dbReference type="SUPFAM" id="SSF54001">
    <property type="entry name" value="Cysteine proteinases"/>
    <property type="match status" value="1"/>
</dbReference>
<dbReference type="PANTHER" id="PTHR47053">
    <property type="entry name" value="MUREIN DD-ENDOPEPTIDASE MEPH-RELATED"/>
    <property type="match status" value="1"/>
</dbReference>
<dbReference type="EMBL" id="CP009788">
    <property type="protein sequence ID" value="AJE03960.1"/>
    <property type="molecule type" value="Genomic_DNA"/>
</dbReference>
<feature type="chain" id="PRO_5002099007" evidence="7">
    <location>
        <begin position="24"/>
        <end position="345"/>
    </location>
</feature>
<dbReference type="Gene3D" id="3.10.350.10">
    <property type="entry name" value="LysM domain"/>
    <property type="match status" value="2"/>
</dbReference>
<evidence type="ECO:0000313" key="11">
    <source>
        <dbReference type="Proteomes" id="UP000057609"/>
    </source>
</evidence>
<evidence type="ECO:0000313" key="10">
    <source>
        <dbReference type="EMBL" id="AJE03960.1"/>
    </source>
</evidence>
<reference evidence="10 11" key="1">
    <citation type="journal article" date="2015" name="Genome Announc.">
        <title>Complete Genome of Geobacter pickeringii G13T, a Metal-Reducing Isolate from Sedimentary Kaolin Deposits.</title>
        <authorList>
            <person name="Badalamenti J.P."/>
            <person name="Bond D.R."/>
        </authorList>
    </citation>
    <scope>NUCLEOTIDE SEQUENCE [LARGE SCALE GENOMIC DNA]</scope>
    <source>
        <strain evidence="10 11">G13</strain>
    </source>
</reference>
<dbReference type="InterPro" id="IPR051202">
    <property type="entry name" value="Peptidase_C40"/>
</dbReference>
<dbReference type="KEGG" id="gpi:GPICK_11885"/>
<dbReference type="SMART" id="SM00257">
    <property type="entry name" value="LysM"/>
    <property type="match status" value="2"/>
</dbReference>
<feature type="domain" description="NlpC/P60" evidence="9">
    <location>
        <begin position="187"/>
        <end position="309"/>
    </location>
</feature>
<dbReference type="GO" id="GO:0008234">
    <property type="term" value="F:cysteine-type peptidase activity"/>
    <property type="evidence" value="ECO:0007669"/>
    <property type="project" value="UniProtKB-KW"/>
</dbReference>
<dbReference type="InterPro" id="IPR018392">
    <property type="entry name" value="LysM"/>
</dbReference>
<keyword evidence="11" id="KW-1185">Reference proteome</keyword>
<dbReference type="Proteomes" id="UP000057609">
    <property type="component" value="Chromosome"/>
</dbReference>
<evidence type="ECO:0000256" key="3">
    <source>
        <dbReference type="ARBA" id="ARBA00022729"/>
    </source>
</evidence>
<dbReference type="InterPro" id="IPR038765">
    <property type="entry name" value="Papain-like_cys_pep_sf"/>
</dbReference>
<feature type="domain" description="LysM" evidence="8">
    <location>
        <begin position="25"/>
        <end position="68"/>
    </location>
</feature>
<dbReference type="PROSITE" id="PS51935">
    <property type="entry name" value="NLPC_P60"/>
    <property type="match status" value="1"/>
</dbReference>
<dbReference type="PROSITE" id="PS51782">
    <property type="entry name" value="LYSM"/>
    <property type="match status" value="2"/>
</dbReference>
<dbReference type="GO" id="GO:0006508">
    <property type="term" value="P:proteolysis"/>
    <property type="evidence" value="ECO:0007669"/>
    <property type="project" value="UniProtKB-KW"/>
</dbReference>
<gene>
    <name evidence="10" type="ORF">GPICK_11885</name>
</gene>
<comment type="similarity">
    <text evidence="1">Belongs to the peptidase C40 family.</text>
</comment>
<name>A0A0B5BHK9_9BACT</name>
<dbReference type="InterPro" id="IPR036779">
    <property type="entry name" value="LysM_dom_sf"/>
</dbReference>
<evidence type="ECO:0000259" key="8">
    <source>
        <dbReference type="PROSITE" id="PS51782"/>
    </source>
</evidence>
<evidence type="ECO:0000256" key="1">
    <source>
        <dbReference type="ARBA" id="ARBA00007074"/>
    </source>
</evidence>
<dbReference type="PANTHER" id="PTHR47053:SF4">
    <property type="entry name" value="ENDOPEPTIDASE LYTE-RELATED"/>
    <property type="match status" value="1"/>
</dbReference>
<dbReference type="HOGENOM" id="CLU_016043_1_1_7"/>
<sequence>MNIRLRLAALTVFLLVFPSLSFAAKTHKVRKNETVTSIARKYHVSAGELKAANNLAKNRVSPGTVLVIPPRTAADTSSDAPKTSASTYKVKKGDTLAKVARKTGVAEGELRRLNALRKNRLKPGQFLVLKEADPTPAAEPAPKLSLKKPLRNGELFSEKEYEQSLAELMDGDPDRPADFTKGVTLQVDGITELKKSAYSFIGTRYRFGGTTRRGLDCSSFVQHVFRELDVTLPRTAREQFQMGNAVATGDLQKGDLLFFHTYARFASHVGIYLGNNKMIHASSRDRRVVISSIDTPYYRSRFLGAKRIARVNPDTLRLDDLTAGVEEEGVEDILMNDTLGVSLLK</sequence>